<dbReference type="EMBL" id="JAFDVH010000002">
    <property type="protein sequence ID" value="KAG7487439.1"/>
    <property type="molecule type" value="Genomic_DNA"/>
</dbReference>
<reference evidence="6" key="1">
    <citation type="submission" date="2021-01" db="EMBL/GenBank/DDBJ databases">
        <authorList>
            <person name="Zahm M."/>
            <person name="Roques C."/>
            <person name="Cabau C."/>
            <person name="Klopp C."/>
            <person name="Donnadieu C."/>
            <person name="Jouanno E."/>
            <person name="Lampietro C."/>
            <person name="Louis A."/>
            <person name="Herpin A."/>
            <person name="Echchiki A."/>
            <person name="Berthelot C."/>
            <person name="Parey E."/>
            <person name="Roest-Crollius H."/>
            <person name="Braasch I."/>
            <person name="Postlethwait J."/>
            <person name="Bobe J."/>
            <person name="Montfort J."/>
            <person name="Bouchez O."/>
            <person name="Begum T."/>
            <person name="Mejri S."/>
            <person name="Adams A."/>
            <person name="Chen W.-J."/>
            <person name="Guiguen Y."/>
        </authorList>
    </citation>
    <scope>NUCLEOTIDE SEQUENCE</scope>
    <source>
        <strain evidence="6">YG-15Mar2019-1</strain>
        <tissue evidence="6">Brain</tissue>
    </source>
</reference>
<keyword evidence="7" id="KW-1185">Reference proteome</keyword>
<dbReference type="PROSITE" id="PS00472">
    <property type="entry name" value="SMALL_CYTOKINES_CC"/>
    <property type="match status" value="1"/>
</dbReference>
<dbReference type="InterPro" id="IPR001811">
    <property type="entry name" value="Chemokine_IL8-like_dom"/>
</dbReference>
<keyword evidence="4" id="KW-0732">Signal</keyword>
<sequence length="81" mass="8893">MKTLWSVFLCLAVFLLCPSVSQSSGRVSSCCLTTSETVLRLNLINSYYLQRKGGICPVDAVVFVTVKGIKVCANPDKMTWT</sequence>
<accession>A0A9D3QH42</accession>
<protein>
    <recommendedName>
        <fullName evidence="4">C-C motif chemokine</fullName>
    </recommendedName>
</protein>
<dbReference type="PANTHER" id="PTHR12015">
    <property type="entry name" value="SMALL INDUCIBLE CYTOKINE A"/>
    <property type="match status" value="1"/>
</dbReference>
<dbReference type="Proteomes" id="UP001046870">
    <property type="component" value="Chromosome 2"/>
</dbReference>
<dbReference type="SMART" id="SM00199">
    <property type="entry name" value="SCY"/>
    <property type="match status" value="1"/>
</dbReference>
<comment type="similarity">
    <text evidence="1 4">Belongs to the intercrine beta (chemokine CC) family.</text>
</comment>
<gene>
    <name evidence="6" type="ORF">MATL_G00023330</name>
</gene>
<comment type="subcellular location">
    <subcellularLocation>
        <location evidence="4">Secreted</location>
    </subcellularLocation>
</comment>
<dbReference type="InterPro" id="IPR000827">
    <property type="entry name" value="Chemokine_CC_CS"/>
</dbReference>
<dbReference type="OrthoDB" id="8934837at2759"/>
<keyword evidence="2 4" id="KW-0202">Cytokine</keyword>
<keyword evidence="4" id="KW-0145">Chemotaxis</keyword>
<feature type="chain" id="PRO_5039762498" description="C-C motif chemokine" evidence="4">
    <location>
        <begin position="24"/>
        <end position="81"/>
    </location>
</feature>
<name>A0A9D3QH42_MEGAT</name>
<evidence type="ECO:0000256" key="4">
    <source>
        <dbReference type="RuleBase" id="RU361150"/>
    </source>
</evidence>
<dbReference type="AlphaFoldDB" id="A0A9D3QH42"/>
<feature type="signal peptide" evidence="4">
    <location>
        <begin position="1"/>
        <end position="23"/>
    </location>
</feature>
<keyword evidence="4" id="KW-0964">Secreted</keyword>
<dbReference type="PANTHER" id="PTHR12015:SF177">
    <property type="entry name" value="CHEMOKINE INTERLEUKIN-8-LIKE DOMAIN-CONTAINING PROTEIN"/>
    <property type="match status" value="1"/>
</dbReference>
<organism evidence="6 7">
    <name type="scientific">Megalops atlanticus</name>
    <name type="common">Tarpon</name>
    <name type="synonym">Clupea gigantea</name>
    <dbReference type="NCBI Taxonomy" id="7932"/>
    <lineage>
        <taxon>Eukaryota</taxon>
        <taxon>Metazoa</taxon>
        <taxon>Chordata</taxon>
        <taxon>Craniata</taxon>
        <taxon>Vertebrata</taxon>
        <taxon>Euteleostomi</taxon>
        <taxon>Actinopterygii</taxon>
        <taxon>Neopterygii</taxon>
        <taxon>Teleostei</taxon>
        <taxon>Elopiformes</taxon>
        <taxon>Megalopidae</taxon>
        <taxon>Megalops</taxon>
    </lineage>
</organism>
<feature type="domain" description="Chemokine interleukin-8-like" evidence="5">
    <location>
        <begin position="27"/>
        <end position="78"/>
    </location>
</feature>
<evidence type="ECO:0000313" key="6">
    <source>
        <dbReference type="EMBL" id="KAG7487439.1"/>
    </source>
</evidence>
<dbReference type="Pfam" id="PF00048">
    <property type="entry name" value="IL8"/>
    <property type="match status" value="1"/>
</dbReference>
<dbReference type="InterPro" id="IPR036048">
    <property type="entry name" value="Interleukin_8-like_sf"/>
</dbReference>
<keyword evidence="3" id="KW-1015">Disulfide bond</keyword>
<dbReference type="GO" id="GO:0008009">
    <property type="term" value="F:chemokine activity"/>
    <property type="evidence" value="ECO:0007669"/>
    <property type="project" value="InterPro"/>
</dbReference>
<evidence type="ECO:0000256" key="2">
    <source>
        <dbReference type="ARBA" id="ARBA00022514"/>
    </source>
</evidence>
<dbReference type="SUPFAM" id="SSF54117">
    <property type="entry name" value="Interleukin 8-like chemokines"/>
    <property type="match status" value="1"/>
</dbReference>
<evidence type="ECO:0000313" key="7">
    <source>
        <dbReference type="Proteomes" id="UP001046870"/>
    </source>
</evidence>
<evidence type="ECO:0000259" key="5">
    <source>
        <dbReference type="SMART" id="SM00199"/>
    </source>
</evidence>
<dbReference type="InterPro" id="IPR039809">
    <property type="entry name" value="Chemokine_b/g/d"/>
</dbReference>
<proteinExistence type="inferred from homology"/>
<dbReference type="GO" id="GO:0005615">
    <property type="term" value="C:extracellular space"/>
    <property type="evidence" value="ECO:0007669"/>
    <property type="project" value="UniProtKB-KW"/>
</dbReference>
<dbReference type="Gene3D" id="2.40.50.40">
    <property type="match status" value="1"/>
</dbReference>
<comment type="caution">
    <text evidence="6">The sequence shown here is derived from an EMBL/GenBank/DDBJ whole genome shotgun (WGS) entry which is preliminary data.</text>
</comment>
<dbReference type="GO" id="GO:0006955">
    <property type="term" value="P:immune response"/>
    <property type="evidence" value="ECO:0007669"/>
    <property type="project" value="InterPro"/>
</dbReference>
<evidence type="ECO:0000256" key="1">
    <source>
        <dbReference type="ARBA" id="ARBA00010868"/>
    </source>
</evidence>
<evidence type="ECO:0000256" key="3">
    <source>
        <dbReference type="ARBA" id="ARBA00023157"/>
    </source>
</evidence>